<gene>
    <name evidence="1" type="ORF">BQ8794_170030</name>
</gene>
<keyword evidence="2" id="KW-1185">Reference proteome</keyword>
<evidence type="ECO:0000313" key="1">
    <source>
        <dbReference type="EMBL" id="SIT54537.1"/>
    </source>
</evidence>
<sequence>MASGLWHFVFLKRSQVVACHAGREICPNLMEQSLTTLRRRRLMRRPAACPGKLPLLKRPT</sequence>
<dbReference type="EMBL" id="FTPD01000009">
    <property type="protein sequence ID" value="SIT54537.1"/>
    <property type="molecule type" value="Genomic_DNA"/>
</dbReference>
<name>A0A1R3V3U0_9HYPH</name>
<evidence type="ECO:0008006" key="3">
    <source>
        <dbReference type="Google" id="ProtNLM"/>
    </source>
</evidence>
<evidence type="ECO:0000313" key="2">
    <source>
        <dbReference type="Proteomes" id="UP000188388"/>
    </source>
</evidence>
<organism evidence="1 2">
    <name type="scientific">Mesorhizobium prunaredense</name>
    <dbReference type="NCBI Taxonomy" id="1631249"/>
    <lineage>
        <taxon>Bacteria</taxon>
        <taxon>Pseudomonadati</taxon>
        <taxon>Pseudomonadota</taxon>
        <taxon>Alphaproteobacteria</taxon>
        <taxon>Hyphomicrobiales</taxon>
        <taxon>Phyllobacteriaceae</taxon>
        <taxon>Mesorhizobium</taxon>
    </lineage>
</organism>
<proteinExistence type="predicted"/>
<reference evidence="2" key="1">
    <citation type="submission" date="2017-01" db="EMBL/GenBank/DDBJ databases">
        <authorList>
            <person name="Brunel B."/>
        </authorList>
    </citation>
    <scope>NUCLEOTIDE SEQUENCE [LARGE SCALE GENOMIC DNA]</scope>
</reference>
<dbReference type="AlphaFoldDB" id="A0A1R3V3U0"/>
<dbReference type="STRING" id="1631249.BQ8794_170030"/>
<accession>A0A1R3V3U0</accession>
<protein>
    <recommendedName>
        <fullName evidence="3">Transposase</fullName>
    </recommendedName>
</protein>
<dbReference type="Proteomes" id="UP000188388">
    <property type="component" value="Unassembled WGS sequence"/>
</dbReference>